<protein>
    <submittedName>
        <fullName evidence="3">Uncharacterized protein LOC116301892</fullName>
    </submittedName>
</protein>
<dbReference type="KEGG" id="aten:116301892"/>
<evidence type="ECO:0000256" key="1">
    <source>
        <dbReference type="SAM" id="MobiDB-lite"/>
    </source>
</evidence>
<evidence type="ECO:0000313" key="2">
    <source>
        <dbReference type="Proteomes" id="UP000515163"/>
    </source>
</evidence>
<dbReference type="Proteomes" id="UP000515163">
    <property type="component" value="Unplaced"/>
</dbReference>
<name>A0A6P8IJ80_ACTTE</name>
<sequence length="289" mass="34164">MSATENSISIEEEIEREIENFQIDLSDDEYCETKENDHSEGIVADSMNVSTNSLLRATICELERALKDTRRLLFDRDKENSSLRQELEKTRKDLRKEQSQRKKFTQETEEKFKSYDEIEEMNKKLKQEVLDLKERLEKKGTEEDPDEDPEEIIPCCSSMNELLQMKEKFKTVQKEFEEFKSNNRISEDCRLSSLSTSVNLVSNPATASKQAQRELQTQLRIKFLRDAFFYYMIDFHPDEQMKAILAILDYDDKRHDIIIESHKMKRQGKRFTVSEVSSRSLTFVQEHTI</sequence>
<dbReference type="InParanoid" id="A0A6P8IJ80"/>
<feature type="region of interest" description="Disordered" evidence="1">
    <location>
        <begin position="84"/>
        <end position="110"/>
    </location>
</feature>
<dbReference type="AlphaFoldDB" id="A0A6P8IJ80"/>
<dbReference type="RefSeq" id="XP_031566921.1">
    <property type="nucleotide sequence ID" value="XM_031711061.1"/>
</dbReference>
<organism evidence="2 3">
    <name type="scientific">Actinia tenebrosa</name>
    <name type="common">Australian red waratah sea anemone</name>
    <dbReference type="NCBI Taxonomy" id="6105"/>
    <lineage>
        <taxon>Eukaryota</taxon>
        <taxon>Metazoa</taxon>
        <taxon>Cnidaria</taxon>
        <taxon>Anthozoa</taxon>
        <taxon>Hexacorallia</taxon>
        <taxon>Actiniaria</taxon>
        <taxon>Actiniidae</taxon>
        <taxon>Actinia</taxon>
    </lineage>
</organism>
<evidence type="ECO:0000313" key="3">
    <source>
        <dbReference type="RefSeq" id="XP_031566921.1"/>
    </source>
</evidence>
<gene>
    <name evidence="3" type="primary">LOC116301892</name>
</gene>
<proteinExistence type="predicted"/>
<dbReference type="OrthoDB" id="5983382at2759"/>
<reference evidence="3" key="1">
    <citation type="submission" date="2025-08" db="UniProtKB">
        <authorList>
            <consortium name="RefSeq"/>
        </authorList>
    </citation>
    <scope>IDENTIFICATION</scope>
    <source>
        <tissue evidence="3">Tentacle</tissue>
    </source>
</reference>
<keyword evidence="2" id="KW-1185">Reference proteome</keyword>
<accession>A0A6P8IJ80</accession>
<dbReference type="GeneID" id="116301892"/>